<evidence type="ECO:0000256" key="6">
    <source>
        <dbReference type="RuleBase" id="RU004003"/>
    </source>
</evidence>
<keyword evidence="2 7" id="KW-0813">Transport</keyword>
<dbReference type="Gene3D" id="2.60.40.3470">
    <property type="match status" value="1"/>
</dbReference>
<keyword evidence="4" id="KW-0472">Membrane</keyword>
<comment type="similarity">
    <text evidence="6">Belongs to the bacterial secretin family.</text>
</comment>
<dbReference type="PANTHER" id="PTHR30604">
    <property type="entry name" value="PROTEIN TRANSPORT PROTEIN HOFQ"/>
    <property type="match status" value="1"/>
</dbReference>
<keyword evidence="11" id="KW-1185">Reference proteome</keyword>
<feature type="signal peptide" evidence="8">
    <location>
        <begin position="1"/>
        <end position="34"/>
    </location>
</feature>
<dbReference type="GO" id="GO:0009306">
    <property type="term" value="P:protein secretion"/>
    <property type="evidence" value="ECO:0007669"/>
    <property type="project" value="InterPro"/>
</dbReference>
<dbReference type="InterPro" id="IPR051808">
    <property type="entry name" value="Type_IV_pilus_biogenesis"/>
</dbReference>
<dbReference type="InterPro" id="IPR005644">
    <property type="entry name" value="NolW-like"/>
</dbReference>
<dbReference type="GO" id="GO:0009279">
    <property type="term" value="C:cell outer membrane"/>
    <property type="evidence" value="ECO:0007669"/>
    <property type="project" value="UniProtKB-SubCell"/>
</dbReference>
<evidence type="ECO:0000256" key="2">
    <source>
        <dbReference type="ARBA" id="ARBA00022448"/>
    </source>
</evidence>
<accession>A0A128F1M4</accession>
<dbReference type="EMBL" id="FIZY01000009">
    <property type="protein sequence ID" value="CZF80340.1"/>
    <property type="molecule type" value="Genomic_DNA"/>
</dbReference>
<evidence type="ECO:0000313" key="10">
    <source>
        <dbReference type="EMBL" id="CZF80340.1"/>
    </source>
</evidence>
<dbReference type="InterPro" id="IPR038591">
    <property type="entry name" value="NolW-like_sf"/>
</dbReference>
<dbReference type="InterPro" id="IPR011662">
    <property type="entry name" value="Secretin/TonB_short_N"/>
</dbReference>
<feature type="domain" description="Secretin/TonB short N-terminal" evidence="9">
    <location>
        <begin position="181"/>
        <end position="229"/>
    </location>
</feature>
<evidence type="ECO:0000256" key="8">
    <source>
        <dbReference type="SAM" id="SignalP"/>
    </source>
</evidence>
<keyword evidence="3 8" id="KW-0732">Signal</keyword>
<dbReference type="InterPro" id="IPR004846">
    <property type="entry name" value="T2SS/T3SS_dom"/>
</dbReference>
<dbReference type="Pfam" id="PF00263">
    <property type="entry name" value="Secretin"/>
    <property type="match status" value="1"/>
</dbReference>
<evidence type="ECO:0000259" key="9">
    <source>
        <dbReference type="SMART" id="SM00965"/>
    </source>
</evidence>
<evidence type="ECO:0000256" key="4">
    <source>
        <dbReference type="ARBA" id="ARBA00023136"/>
    </source>
</evidence>
<dbReference type="Gene3D" id="3.30.1370.130">
    <property type="match status" value="1"/>
</dbReference>
<dbReference type="Proteomes" id="UP000073601">
    <property type="component" value="Unassembled WGS sequence"/>
</dbReference>
<dbReference type="InterPro" id="IPR001775">
    <property type="entry name" value="GspD/PilQ"/>
</dbReference>
<feature type="chain" id="PRO_5007281878" evidence="8">
    <location>
        <begin position="35"/>
        <end position="584"/>
    </location>
</feature>
<comment type="subcellular location">
    <subcellularLocation>
        <location evidence="7">Cell outer membrane</location>
    </subcellularLocation>
    <subcellularLocation>
        <location evidence="1">Membrane</location>
    </subcellularLocation>
</comment>
<evidence type="ECO:0000256" key="3">
    <source>
        <dbReference type="ARBA" id="ARBA00022729"/>
    </source>
</evidence>
<sequence length="584" mass="63500">MISLGKGCRRLCLRAVCRSLMVVVTLVAAPWSLAANQLQNIDIKAGENGKTLLTLSLEDKSVVTNFNKNDGALSISLKGTSVEDNLVGVRSLQDIGKATAKLEVQPVDDDVELTVLTEGYFGYDYYQNSNVLTVEIFPFASLPSAKKTSADKNKKNKNISINFQDIPVRSVLQMVAEHNGFNLVVSDSVQGSLTLRLDDVPWQKALQTILNVKGLDKRQMGNILLVAPKVELDEQERLVLEKRRQERELASLRSEVIQIKYANAVDLKDMIGGGSSGEEDDEGISLLSERGSIAVDPRTNSLVIKDLADNIDVVKMMIEALDIPVDQVEIEARIVTVDEGTLEEIGVRWGVNSQNGNFTTGGSIEGNWQHSDRIDFGADNEPDELILDDLLNVNLGAVSPNASSIAFSVANLGKDLLLDLELSALQAESRAEIISSPRLLTTNKRAAYIEQGTELPYLEASSSGAAAVSFKKAVLSLSVTPQITPDSRLVLDLQVTQDKPAGTVKAGTGEAMAINTQRIGTQVLVNDGETVVLGGIYQHEMMEGVDKVPLLGDIPGLGQLFRRNYETMGKRELLIFVTPRIMTQ</sequence>
<reference evidence="11" key="1">
    <citation type="submission" date="2016-02" db="EMBL/GenBank/DDBJ databases">
        <authorList>
            <person name="Rodrigo-Torres Lidia"/>
            <person name="Arahal R.David."/>
        </authorList>
    </citation>
    <scope>NUCLEOTIDE SEQUENCE [LARGE SCALE GENOMIC DNA]</scope>
    <source>
        <strain evidence="11">CECT 8713</strain>
    </source>
</reference>
<dbReference type="Gene3D" id="3.30.1370.120">
    <property type="match status" value="1"/>
</dbReference>
<proteinExistence type="inferred from homology"/>
<gene>
    <name evidence="10" type="primary">pilQ</name>
    <name evidence="10" type="ORF">GMA8713_01332</name>
</gene>
<dbReference type="NCBIfam" id="TIGR02515">
    <property type="entry name" value="IV_pilus_PilQ"/>
    <property type="match status" value="1"/>
</dbReference>
<dbReference type="RefSeq" id="WP_084387670.1">
    <property type="nucleotide sequence ID" value="NZ_CAWRCI010000009.1"/>
</dbReference>
<dbReference type="PANTHER" id="PTHR30604:SF1">
    <property type="entry name" value="DNA UTILIZATION PROTEIN HOFQ"/>
    <property type="match status" value="1"/>
</dbReference>
<dbReference type="AlphaFoldDB" id="A0A128F1M4"/>
<evidence type="ECO:0000256" key="5">
    <source>
        <dbReference type="ARBA" id="ARBA00023237"/>
    </source>
</evidence>
<dbReference type="Pfam" id="PF03958">
    <property type="entry name" value="Secretin_N"/>
    <property type="match status" value="1"/>
</dbReference>
<evidence type="ECO:0000256" key="1">
    <source>
        <dbReference type="ARBA" id="ARBA00004370"/>
    </source>
</evidence>
<name>A0A128F1M4_9GAMM</name>
<dbReference type="InterPro" id="IPR013355">
    <property type="entry name" value="Pilus_4_PilQ"/>
</dbReference>
<protein>
    <submittedName>
        <fullName evidence="10">Type IV pilus biogenesis and competence protein PilQ</fullName>
    </submittedName>
</protein>
<organism evidence="10 11">
    <name type="scientific">Grimontia marina</name>
    <dbReference type="NCBI Taxonomy" id="646534"/>
    <lineage>
        <taxon>Bacteria</taxon>
        <taxon>Pseudomonadati</taxon>
        <taxon>Pseudomonadota</taxon>
        <taxon>Gammaproteobacteria</taxon>
        <taxon>Vibrionales</taxon>
        <taxon>Vibrionaceae</taxon>
        <taxon>Grimontia</taxon>
    </lineage>
</organism>
<dbReference type="SMART" id="SM00965">
    <property type="entry name" value="STN"/>
    <property type="match status" value="1"/>
</dbReference>
<keyword evidence="5" id="KW-0998">Cell outer membrane</keyword>
<evidence type="ECO:0000313" key="11">
    <source>
        <dbReference type="Proteomes" id="UP000073601"/>
    </source>
</evidence>
<dbReference type="PRINTS" id="PR00811">
    <property type="entry name" value="BCTERIALGSPD"/>
</dbReference>
<evidence type="ECO:0000256" key="7">
    <source>
        <dbReference type="RuleBase" id="RU004004"/>
    </source>
</evidence>